<dbReference type="Proteomes" id="UP000185728">
    <property type="component" value="Unassembled WGS sequence"/>
</dbReference>
<dbReference type="RefSeq" id="WP_076455460.1">
    <property type="nucleotide sequence ID" value="NZ_FTOB01000003.1"/>
</dbReference>
<reference evidence="1 2" key="1">
    <citation type="submission" date="2017-01" db="EMBL/GenBank/DDBJ databases">
        <authorList>
            <person name="Varghese N."/>
            <person name="Submissions S."/>
        </authorList>
    </citation>
    <scope>NUCLEOTIDE SEQUENCE [LARGE SCALE GENOMIC DNA]</scope>
    <source>
        <strain evidence="1 2">DSM 2061</strain>
    </source>
</reference>
<keyword evidence="2" id="KW-1185">Reference proteome</keyword>
<sequence>MKYQINIEGGFTGIPKQFEGELKLDKEVEKNMLEALSVTHEDHSHLRDGFTYTVKFSDGKEVYESQFNESNLPENLRRFITDVQKKSH</sequence>
<organism evidence="1 2">
    <name type="scientific">Zobellia uliginosa</name>
    <dbReference type="NCBI Taxonomy" id="143224"/>
    <lineage>
        <taxon>Bacteria</taxon>
        <taxon>Pseudomonadati</taxon>
        <taxon>Bacteroidota</taxon>
        <taxon>Flavobacteriia</taxon>
        <taxon>Flavobacteriales</taxon>
        <taxon>Flavobacteriaceae</taxon>
        <taxon>Zobellia</taxon>
    </lineage>
</organism>
<name>A0ABY1KT56_9FLAO</name>
<protein>
    <recommendedName>
        <fullName evidence="3">Metalloprotease</fullName>
    </recommendedName>
</protein>
<evidence type="ECO:0008006" key="3">
    <source>
        <dbReference type="Google" id="ProtNLM"/>
    </source>
</evidence>
<comment type="caution">
    <text evidence="1">The sequence shown here is derived from an EMBL/GenBank/DDBJ whole genome shotgun (WGS) entry which is preliminary data.</text>
</comment>
<accession>A0ABY1KT56</accession>
<dbReference type="EMBL" id="FTOB01000003">
    <property type="protein sequence ID" value="SIS73974.1"/>
    <property type="molecule type" value="Genomic_DNA"/>
</dbReference>
<gene>
    <name evidence="1" type="ORF">SAMN05421766_103731</name>
</gene>
<evidence type="ECO:0000313" key="2">
    <source>
        <dbReference type="Proteomes" id="UP000185728"/>
    </source>
</evidence>
<proteinExistence type="predicted"/>
<evidence type="ECO:0000313" key="1">
    <source>
        <dbReference type="EMBL" id="SIS73974.1"/>
    </source>
</evidence>